<evidence type="ECO:0000313" key="14">
    <source>
        <dbReference type="Proteomes" id="UP000001811"/>
    </source>
</evidence>
<reference evidence="13" key="2">
    <citation type="submission" date="2025-08" db="UniProtKB">
        <authorList>
            <consortium name="Ensembl"/>
        </authorList>
    </citation>
    <scope>IDENTIFICATION</scope>
    <source>
        <strain evidence="13">Thorbecke</strain>
    </source>
</reference>
<name>A0A5F9CB19_RABIT</name>
<evidence type="ECO:0000256" key="5">
    <source>
        <dbReference type="ARBA" id="ARBA00022737"/>
    </source>
</evidence>
<feature type="transmembrane region" description="Helical" evidence="12">
    <location>
        <begin position="240"/>
        <end position="258"/>
    </location>
</feature>
<dbReference type="FunCoup" id="A0A5F9CB19">
    <property type="interactions" value="140"/>
</dbReference>
<dbReference type="InterPro" id="IPR036055">
    <property type="entry name" value="LDL_receptor-like_sf"/>
</dbReference>
<dbReference type="GO" id="GO:0015889">
    <property type="term" value="P:cobalamin transport"/>
    <property type="evidence" value="ECO:0007669"/>
    <property type="project" value="Ensembl"/>
</dbReference>
<keyword evidence="7 12" id="KW-0472">Membrane</keyword>
<dbReference type="GO" id="GO:0031296">
    <property type="term" value="P:B cell costimulation"/>
    <property type="evidence" value="ECO:0007669"/>
    <property type="project" value="Ensembl"/>
</dbReference>
<dbReference type="AlphaFoldDB" id="A0A5F9CB19"/>
<dbReference type="PANTHER" id="PTHR24270">
    <property type="entry name" value="LOW-DENSITY LIPOPROTEIN RECEPTOR-RELATED"/>
    <property type="match status" value="1"/>
</dbReference>
<dbReference type="Ensembl" id="ENSOCUT00000048593.1">
    <property type="protein sequence ID" value="ENSOCUP00000030925.1"/>
    <property type="gene ID" value="ENSOCUG00000025026.3"/>
</dbReference>
<dbReference type="PRINTS" id="PR00261">
    <property type="entry name" value="LDLRECEPTOR"/>
</dbReference>
<comment type="caution">
    <text evidence="11">Lacks conserved residue(s) required for the propagation of feature annotation.</text>
</comment>
<dbReference type="Pfam" id="PF00057">
    <property type="entry name" value="Ldl_recept_a"/>
    <property type="match status" value="2"/>
</dbReference>
<dbReference type="PROSITE" id="PS50068">
    <property type="entry name" value="LDLRA_2"/>
    <property type="match status" value="2"/>
</dbReference>
<reference evidence="13" key="3">
    <citation type="submission" date="2025-09" db="UniProtKB">
        <authorList>
            <consortium name="Ensembl"/>
        </authorList>
    </citation>
    <scope>IDENTIFICATION</scope>
    <source>
        <strain evidence="13">Thorbecke</strain>
    </source>
</reference>
<dbReference type="Proteomes" id="UP000001811">
    <property type="component" value="Unplaced"/>
</dbReference>
<dbReference type="GO" id="GO:0031419">
    <property type="term" value="F:cobalamin binding"/>
    <property type="evidence" value="ECO:0007669"/>
    <property type="project" value="Ensembl"/>
</dbReference>
<feature type="transmembrane region" description="Helical" evidence="12">
    <location>
        <begin position="202"/>
        <end position="220"/>
    </location>
</feature>
<dbReference type="InParanoid" id="A0A5F9CB19"/>
<sequence>MHAQPSTWAWRTAPSPVATRLWAQAPGSSTGSCPPSSFQCRASGYCVPLTWRCDGDPDCSDGSDEEECRIEPCTQNGQCPPPPGLPCSCDNISDCPGGGHQGLHNCSRQPCPAGEIRCSLGDACIPHTWRCDGHRDCPDSSDELGCEINETLQDRNATTAGTPVTPTTVTPLRNATAASVGYQAANPSAYGLAAAAGKMNRLPCAAGWGWLLLGTGVWAGSRATLVPPVPLQGAPTSVRLSPIVVLSAGLATAALVMLSRLRAQGHVPPPGLLAAVKESLLLSRRKTSLL</sequence>
<keyword evidence="14" id="KW-1185">Reference proteome</keyword>
<dbReference type="STRING" id="9986.ENSOCUP00000030925"/>
<evidence type="ECO:0000256" key="6">
    <source>
        <dbReference type="ARBA" id="ARBA00022989"/>
    </source>
</evidence>
<evidence type="ECO:0000256" key="2">
    <source>
        <dbReference type="ARBA" id="ARBA00004308"/>
    </source>
</evidence>
<evidence type="ECO:0000256" key="9">
    <source>
        <dbReference type="ARBA" id="ARBA00023170"/>
    </source>
</evidence>
<dbReference type="FunFam" id="4.10.400.10:FF:000045">
    <property type="entry name" value="Low-density lipoprotein receptor-related protein 2"/>
    <property type="match status" value="1"/>
</dbReference>
<evidence type="ECO:0000256" key="12">
    <source>
        <dbReference type="SAM" id="Phobius"/>
    </source>
</evidence>
<dbReference type="PROSITE" id="PS01209">
    <property type="entry name" value="LDLRA_1"/>
    <property type="match status" value="2"/>
</dbReference>
<organism evidence="13 14">
    <name type="scientific">Oryctolagus cuniculus</name>
    <name type="common">Rabbit</name>
    <dbReference type="NCBI Taxonomy" id="9986"/>
    <lineage>
        <taxon>Eukaryota</taxon>
        <taxon>Metazoa</taxon>
        <taxon>Chordata</taxon>
        <taxon>Craniata</taxon>
        <taxon>Vertebrata</taxon>
        <taxon>Euteleostomi</taxon>
        <taxon>Mammalia</taxon>
        <taxon>Eutheria</taxon>
        <taxon>Euarchontoglires</taxon>
        <taxon>Glires</taxon>
        <taxon>Lagomorpha</taxon>
        <taxon>Leporidae</taxon>
        <taxon>Oryctolagus</taxon>
    </lineage>
</organism>
<evidence type="ECO:0000256" key="4">
    <source>
        <dbReference type="ARBA" id="ARBA00022729"/>
    </source>
</evidence>
<keyword evidence="8 11" id="KW-1015">Disulfide bond</keyword>
<evidence type="ECO:0000256" key="3">
    <source>
        <dbReference type="ARBA" id="ARBA00022692"/>
    </source>
</evidence>
<dbReference type="GO" id="GO:0005783">
    <property type="term" value="C:endoplasmic reticulum"/>
    <property type="evidence" value="ECO:0007669"/>
    <property type="project" value="Ensembl"/>
</dbReference>
<dbReference type="SUPFAM" id="SSF57424">
    <property type="entry name" value="LDL receptor-like module"/>
    <property type="match status" value="2"/>
</dbReference>
<evidence type="ECO:0000256" key="10">
    <source>
        <dbReference type="ARBA" id="ARBA00023180"/>
    </source>
</evidence>
<keyword evidence="3 12" id="KW-0812">Transmembrane</keyword>
<dbReference type="Bgee" id="ENSOCUG00000025026">
    <property type="expression patterns" value="Expressed in skeletal muscle tissue and 16 other cell types or tissues"/>
</dbReference>
<evidence type="ECO:0000313" key="13">
    <source>
        <dbReference type="Ensembl" id="ENSOCUP00000030925.1"/>
    </source>
</evidence>
<evidence type="ECO:0000256" key="11">
    <source>
        <dbReference type="PROSITE-ProRule" id="PRU00124"/>
    </source>
</evidence>
<gene>
    <name evidence="13" type="primary">CD320</name>
</gene>
<evidence type="ECO:0000256" key="1">
    <source>
        <dbReference type="ARBA" id="ARBA00004167"/>
    </source>
</evidence>
<keyword evidence="4" id="KW-0732">Signal</keyword>
<keyword evidence="5" id="KW-0677">Repeat</keyword>
<keyword evidence="9" id="KW-0675">Receptor</keyword>
<feature type="disulfide bond" evidence="11">
    <location>
        <begin position="53"/>
        <end position="68"/>
    </location>
</feature>
<comment type="subcellular location">
    <subcellularLocation>
        <location evidence="2">Endomembrane system</location>
    </subcellularLocation>
    <subcellularLocation>
        <location evidence="1">Membrane</location>
        <topology evidence="1">Single-pass membrane protein</topology>
    </subcellularLocation>
</comment>
<evidence type="ECO:0000256" key="7">
    <source>
        <dbReference type="ARBA" id="ARBA00023136"/>
    </source>
</evidence>
<protein>
    <submittedName>
        <fullName evidence="13">CD320 molecule</fullName>
    </submittedName>
</protein>
<accession>A0A5F9CB19</accession>
<dbReference type="InterPro" id="IPR050685">
    <property type="entry name" value="LDLR"/>
</dbReference>
<dbReference type="GO" id="GO:0016192">
    <property type="term" value="P:vesicle-mediated transport"/>
    <property type="evidence" value="ECO:0007669"/>
    <property type="project" value="UniProtKB-ARBA"/>
</dbReference>
<dbReference type="PANTHER" id="PTHR24270:SF27">
    <property type="entry name" value="CD320 ANTIGEN"/>
    <property type="match status" value="1"/>
</dbReference>
<proteinExistence type="predicted"/>
<dbReference type="GeneTree" id="ENSGT00730000111436"/>
<keyword evidence="6 12" id="KW-1133">Transmembrane helix</keyword>
<keyword evidence="10" id="KW-0325">Glycoprotein</keyword>
<feature type="disulfide bond" evidence="11">
    <location>
        <begin position="131"/>
        <end position="146"/>
    </location>
</feature>
<dbReference type="InterPro" id="IPR002172">
    <property type="entry name" value="LDrepeatLR_classA_rpt"/>
</dbReference>
<dbReference type="Gene3D" id="4.10.400.10">
    <property type="entry name" value="Low-density Lipoprotein Receptor"/>
    <property type="match status" value="2"/>
</dbReference>
<dbReference type="FunFam" id="4.10.400.10:FF:000002">
    <property type="entry name" value="Low-density lipoprotein receptor-related protein 1"/>
    <property type="match status" value="1"/>
</dbReference>
<dbReference type="SMART" id="SM00192">
    <property type="entry name" value="LDLa"/>
    <property type="match status" value="2"/>
</dbReference>
<dbReference type="GO" id="GO:0005886">
    <property type="term" value="C:plasma membrane"/>
    <property type="evidence" value="ECO:0007669"/>
    <property type="project" value="Ensembl"/>
</dbReference>
<dbReference type="GO" id="GO:0030890">
    <property type="term" value="P:positive regulation of B cell proliferation"/>
    <property type="evidence" value="ECO:0007669"/>
    <property type="project" value="Ensembl"/>
</dbReference>
<dbReference type="GO" id="GO:0005509">
    <property type="term" value="F:calcium ion binding"/>
    <property type="evidence" value="ECO:0007669"/>
    <property type="project" value="Ensembl"/>
</dbReference>
<dbReference type="InterPro" id="IPR023415">
    <property type="entry name" value="LDLR_class-A_CS"/>
</dbReference>
<dbReference type="CDD" id="cd00112">
    <property type="entry name" value="LDLa"/>
    <property type="match status" value="2"/>
</dbReference>
<evidence type="ECO:0000256" key="8">
    <source>
        <dbReference type="ARBA" id="ARBA00023157"/>
    </source>
</evidence>
<reference evidence="13 14" key="1">
    <citation type="journal article" date="2011" name="Nature">
        <title>A high-resolution map of human evolutionary constraint using 29 mammals.</title>
        <authorList>
            <person name="Lindblad-Toh K."/>
            <person name="Garber M."/>
            <person name="Zuk O."/>
            <person name="Lin M.F."/>
            <person name="Parker B.J."/>
            <person name="Washietl S."/>
            <person name="Kheradpour P."/>
            <person name="Ernst J."/>
            <person name="Jordan G."/>
            <person name="Mauceli E."/>
            <person name="Ward L.D."/>
            <person name="Lowe C.B."/>
            <person name="Holloway A.K."/>
            <person name="Clamp M."/>
            <person name="Gnerre S."/>
            <person name="Alfoldi J."/>
            <person name="Beal K."/>
            <person name="Chang J."/>
            <person name="Clawson H."/>
            <person name="Cuff J."/>
            <person name="Di Palma F."/>
            <person name="Fitzgerald S."/>
            <person name="Flicek P."/>
            <person name="Guttman M."/>
            <person name="Hubisz M.J."/>
            <person name="Jaffe D.B."/>
            <person name="Jungreis I."/>
            <person name="Kent W.J."/>
            <person name="Kostka D."/>
            <person name="Lara M."/>
            <person name="Martins A.L."/>
            <person name="Massingham T."/>
            <person name="Moltke I."/>
            <person name="Raney B.J."/>
            <person name="Rasmussen M.D."/>
            <person name="Robinson J."/>
            <person name="Stark A."/>
            <person name="Vilella A.J."/>
            <person name="Wen J."/>
            <person name="Xie X."/>
            <person name="Zody M.C."/>
            <person name="Baldwin J."/>
            <person name="Bloom T."/>
            <person name="Chin C.W."/>
            <person name="Heiman D."/>
            <person name="Nicol R."/>
            <person name="Nusbaum C."/>
            <person name="Young S."/>
            <person name="Wilkinson J."/>
            <person name="Worley K.C."/>
            <person name="Kovar C.L."/>
            <person name="Muzny D.M."/>
            <person name="Gibbs R.A."/>
            <person name="Cree A."/>
            <person name="Dihn H.H."/>
            <person name="Fowler G."/>
            <person name="Jhangiani S."/>
            <person name="Joshi V."/>
            <person name="Lee S."/>
            <person name="Lewis L.R."/>
            <person name="Nazareth L.V."/>
            <person name="Okwuonu G."/>
            <person name="Santibanez J."/>
            <person name="Warren W.C."/>
            <person name="Mardis E.R."/>
            <person name="Weinstock G.M."/>
            <person name="Wilson R.K."/>
            <person name="Delehaunty K."/>
            <person name="Dooling D."/>
            <person name="Fronik C."/>
            <person name="Fulton L."/>
            <person name="Fulton B."/>
            <person name="Graves T."/>
            <person name="Minx P."/>
            <person name="Sodergren E."/>
            <person name="Birney E."/>
            <person name="Margulies E.H."/>
            <person name="Herrero J."/>
            <person name="Green E.D."/>
            <person name="Haussler D."/>
            <person name="Siepel A."/>
            <person name="Goldman N."/>
            <person name="Pollard K.S."/>
            <person name="Pedersen J.S."/>
            <person name="Lander E.S."/>
            <person name="Kellis M."/>
        </authorList>
    </citation>
    <scope>NUCLEOTIDE SEQUENCE [LARGE SCALE GENOMIC DNA]</scope>
    <source>
        <strain evidence="14">Thorbecke</strain>
    </source>
</reference>